<dbReference type="EMBL" id="UFQT01000333">
    <property type="protein sequence ID" value="SSX23325.1"/>
    <property type="molecule type" value="Genomic_DNA"/>
</dbReference>
<evidence type="ECO:0000256" key="1">
    <source>
        <dbReference type="SAM" id="SignalP"/>
    </source>
</evidence>
<protein>
    <submittedName>
        <fullName evidence="2">CSON008746 protein</fullName>
    </submittedName>
</protein>
<name>A0A336LZ99_CULSO</name>
<organism evidence="2">
    <name type="scientific">Culicoides sonorensis</name>
    <name type="common">Biting midge</name>
    <dbReference type="NCBI Taxonomy" id="179676"/>
    <lineage>
        <taxon>Eukaryota</taxon>
        <taxon>Metazoa</taxon>
        <taxon>Ecdysozoa</taxon>
        <taxon>Arthropoda</taxon>
        <taxon>Hexapoda</taxon>
        <taxon>Insecta</taxon>
        <taxon>Pterygota</taxon>
        <taxon>Neoptera</taxon>
        <taxon>Endopterygota</taxon>
        <taxon>Diptera</taxon>
        <taxon>Nematocera</taxon>
        <taxon>Chironomoidea</taxon>
        <taxon>Ceratopogonidae</taxon>
        <taxon>Ceratopogoninae</taxon>
        <taxon>Culicoides</taxon>
        <taxon>Monoculicoides</taxon>
    </lineage>
</organism>
<keyword evidence="1" id="KW-0732">Signal</keyword>
<feature type="signal peptide" evidence="1">
    <location>
        <begin position="1"/>
        <end position="20"/>
    </location>
</feature>
<dbReference type="VEuPathDB" id="VectorBase:CSON008746"/>
<reference evidence="2" key="1">
    <citation type="submission" date="2018-07" db="EMBL/GenBank/DDBJ databases">
        <authorList>
            <person name="Quirk P.G."/>
            <person name="Krulwich T.A."/>
        </authorList>
    </citation>
    <scope>NUCLEOTIDE SEQUENCE</scope>
</reference>
<accession>A0A336LZ99</accession>
<sequence length="1287" mass="151294">MKYFFSLIILSYFQVKNVNGYSNVPKRFWDKTIYLKNSYSSEYLFAEKYIPETSGFLELGRTIYNRRRILTKKNKQRVPGAGEWILSTEDDGKTFTFQNKMYGEYLYSPTANLYSKPSTFKYNIETNNILSRGPYRRESDNKNRDRFVFTWYIQNKITTGFWDIIPIPDTGNEFWIRNAKYEEYLVIADDYNSEHRNVYTSFNGAESADKAESHWTFEFDDFITLHESSGKNSQFKSDVPEKFWNKTVVLSSVVNTKLLFAQNRLNETSGGQLIRKRVLAKKNFVPKACVWFLFTDDGGTSFLLQNKEYGEYLYSPNTEQYTKPTVISSTAKGRLITDSKGNNSNENWQERDRYVFTWYENKKAPQSYWNIIPIPDSQDEFWIRIVKNSYGHEYIYAQDYLPETSGLWELGPTQYHRRRVLTKIDKSIVPEAGEWFLSTDDNGRTFTFKNKKYGEYLYSPNTDQYTKPTVFSYNKDVGISLSKDGPSVGFSVGSSVSGNWQDKDRFVFTWHEQTKISQGYWYILPIPEKEDEFWIRNTAHNEYLYLADEFDSENRNIYTSLKGSAIAEYPESHWTIDQSNVPQNVWNQNVVIKNSYGLEYLYADDRIPETSGLWELGPTNYHRRRILTKTDKSIVPEAGEWFLSTDDNGRTFTLKNKKYNEYLYSPNTNQYTKPPLFGYNTEKSGRLSKGPCYKEKGPDDDWQFTDRYVFTWHEKEKVSTGYWYIIPIPGENENEFWIKNAAYDEYLYLADEFNAEHRNVYTALNRSDIADLLESHWKIELKPSKSNPSNVPKEFWNKTVTLMNVYRNEYLFAENVIPQTVKGFLWYTTYRHRRRILTKKNKQRISGADEWVLSTDDDGESFTFKNKQYDEYLYAANTETFTKPTFIAVHDITIKSAYGLEFLLAGDRLRETSGFLELGPAQLHRRQVFTKRNKESEPGRGEWILSTDNDGESFTFKNKEFGEYLYAANTEQYTKPTVISKSTDVGVSASKDGPSVSISQGTSQSTYWQDRDRYVFTWHEPVKDEDTYWYIEAVPERENEYLIQNANYLEYLYIADEHNSTYRNVYTSSKGSEITGKREAYWIIELVKSHSNVPKSLWGQTVTLKNLYLAEYLFAGEYLRETSGFWGLGPAQLHRRKITTKSDKNEVIGAAQWILSTDDDGFSFTLKNKRYGEYLYAANTDQYTKSNSASKSRENIESYPFRKGTTRSGDCQNRDRFVFTWHVQTKDDDTYWYIIPVKDQPNVFWITHTLYLEYLYVADRSEQNSFTTCRRTYLNNNQETLWKIELA</sequence>
<proteinExistence type="predicted"/>
<gene>
    <name evidence="2" type="primary">CSON008746</name>
</gene>
<feature type="chain" id="PRO_5016409880" evidence="1">
    <location>
        <begin position="21"/>
        <end position="1287"/>
    </location>
</feature>
<evidence type="ECO:0000313" key="2">
    <source>
        <dbReference type="EMBL" id="SSX23325.1"/>
    </source>
</evidence>